<dbReference type="Gene3D" id="3.30.70.380">
    <property type="entry name" value="Ferrodoxin-fold anticodon-binding domain"/>
    <property type="match status" value="1"/>
</dbReference>
<dbReference type="FunFam" id="3.30.70.380:FF:000002">
    <property type="entry name" value="phenylalanine--tRNA ligase, mitochondrial"/>
    <property type="match status" value="1"/>
</dbReference>
<evidence type="ECO:0000256" key="14">
    <source>
        <dbReference type="ARBA" id="ARBA00049255"/>
    </source>
</evidence>
<dbReference type="FunFam" id="3.30.930.10:FF:000041">
    <property type="entry name" value="Phenylalanyl-tRNA synthetase 2, mitochondrial"/>
    <property type="match status" value="1"/>
</dbReference>
<dbReference type="PANTHER" id="PTHR11538">
    <property type="entry name" value="PHENYLALANYL-TRNA SYNTHETASE"/>
    <property type="match status" value="1"/>
</dbReference>
<dbReference type="SMART" id="SM00896">
    <property type="entry name" value="FDX-ACB"/>
    <property type="match status" value="1"/>
</dbReference>
<keyword evidence="9" id="KW-0809">Transit peptide</keyword>
<evidence type="ECO:0000256" key="4">
    <source>
        <dbReference type="ARBA" id="ARBA00012814"/>
    </source>
</evidence>
<comment type="subcellular location">
    <subcellularLocation>
        <location evidence="1">Mitochondrion matrix</location>
    </subcellularLocation>
</comment>
<comment type="function">
    <text evidence="15">Is responsible for the charging of tRNA(Phe) with phenylalanine in mitochondrial translation. To a lesser extent, also catalyzes direct attachment of m-Tyr (an oxidized version of Phe) to tRNA(Phe), thereby opening the way for delivery of the misacylated tRNA to the ribosome and incorporation of ROS-damaged amino acid into proteins.</text>
</comment>
<evidence type="ECO:0000256" key="12">
    <source>
        <dbReference type="ARBA" id="ARBA00023146"/>
    </source>
</evidence>
<evidence type="ECO:0000256" key="5">
    <source>
        <dbReference type="ARBA" id="ARBA00022598"/>
    </source>
</evidence>
<gene>
    <name evidence="19" type="ORF">JXQ802_LOCUS34926</name>
</gene>
<dbReference type="InterPro" id="IPR006195">
    <property type="entry name" value="aa-tRNA-synth_II"/>
</dbReference>
<dbReference type="EMBL" id="CAJNOL010001692">
    <property type="protein sequence ID" value="CAF1404867.1"/>
    <property type="molecule type" value="Genomic_DNA"/>
</dbReference>
<keyword evidence="20" id="KW-1185">Reference proteome</keyword>
<name>A0A815LJ07_9BILA</name>
<dbReference type="GO" id="GO:0005759">
    <property type="term" value="C:mitochondrial matrix"/>
    <property type="evidence" value="ECO:0007669"/>
    <property type="project" value="UniProtKB-SubCell"/>
</dbReference>
<dbReference type="GO" id="GO:0006432">
    <property type="term" value="P:phenylalanyl-tRNA aminoacylation"/>
    <property type="evidence" value="ECO:0007669"/>
    <property type="project" value="InterPro"/>
</dbReference>
<keyword evidence="11" id="KW-0496">Mitochondrion</keyword>
<dbReference type="Gene3D" id="3.30.930.10">
    <property type="entry name" value="Bira Bifunctional Protein, Domain 2"/>
    <property type="match status" value="1"/>
</dbReference>
<keyword evidence="12" id="KW-0030">Aminoacyl-tRNA synthetase</keyword>
<dbReference type="Proteomes" id="UP000663870">
    <property type="component" value="Unassembled WGS sequence"/>
</dbReference>
<evidence type="ECO:0000256" key="13">
    <source>
        <dbReference type="ARBA" id="ARBA00031194"/>
    </source>
</evidence>
<evidence type="ECO:0000313" key="20">
    <source>
        <dbReference type="Proteomes" id="UP000663870"/>
    </source>
</evidence>
<dbReference type="NCBIfam" id="TIGR00469">
    <property type="entry name" value="pheS_mito"/>
    <property type="match status" value="1"/>
</dbReference>
<dbReference type="GO" id="GO:0000049">
    <property type="term" value="F:tRNA binding"/>
    <property type="evidence" value="ECO:0007669"/>
    <property type="project" value="InterPro"/>
</dbReference>
<protein>
    <recommendedName>
        <fullName evidence="16">Phenylalanine--tRNA ligase, mitochondrial</fullName>
        <ecNumber evidence="4">6.1.1.20</ecNumber>
    </recommendedName>
    <alternativeName>
        <fullName evidence="13">Phenylalanyl-tRNA synthetase</fullName>
    </alternativeName>
</protein>
<evidence type="ECO:0000256" key="11">
    <source>
        <dbReference type="ARBA" id="ARBA00023128"/>
    </source>
</evidence>
<evidence type="ECO:0000256" key="8">
    <source>
        <dbReference type="ARBA" id="ARBA00022917"/>
    </source>
</evidence>
<dbReference type="PROSITE" id="PS51447">
    <property type="entry name" value="FDX_ACB"/>
    <property type="match status" value="1"/>
</dbReference>
<dbReference type="EC" id="6.1.1.20" evidence="4"/>
<evidence type="ECO:0000256" key="16">
    <source>
        <dbReference type="ARBA" id="ARBA00073229"/>
    </source>
</evidence>
<evidence type="ECO:0000256" key="3">
    <source>
        <dbReference type="ARBA" id="ARBA00011245"/>
    </source>
</evidence>
<evidence type="ECO:0000259" key="18">
    <source>
        <dbReference type="PROSITE" id="PS51447"/>
    </source>
</evidence>
<comment type="caution">
    <text evidence="19">The sequence shown here is derived from an EMBL/GenBank/DDBJ whole genome shotgun (WGS) entry which is preliminary data.</text>
</comment>
<dbReference type="Pfam" id="PF03147">
    <property type="entry name" value="FDX-ACB"/>
    <property type="match status" value="1"/>
</dbReference>
<keyword evidence="8" id="KW-0648">Protein biosynthesis</keyword>
<evidence type="ECO:0000256" key="1">
    <source>
        <dbReference type="ARBA" id="ARBA00004305"/>
    </source>
</evidence>
<dbReference type="SUPFAM" id="SSF55681">
    <property type="entry name" value="Class II aaRS and biotin synthetases"/>
    <property type="match status" value="1"/>
</dbReference>
<organism evidence="19 20">
    <name type="scientific">Rotaria sordida</name>
    <dbReference type="NCBI Taxonomy" id="392033"/>
    <lineage>
        <taxon>Eukaryota</taxon>
        <taxon>Metazoa</taxon>
        <taxon>Spiralia</taxon>
        <taxon>Gnathifera</taxon>
        <taxon>Rotifera</taxon>
        <taxon>Eurotatoria</taxon>
        <taxon>Bdelloidea</taxon>
        <taxon>Philodinida</taxon>
        <taxon>Philodinidae</taxon>
        <taxon>Rotaria</taxon>
    </lineage>
</organism>
<keyword evidence="5" id="KW-0436">Ligase</keyword>
<evidence type="ECO:0000256" key="6">
    <source>
        <dbReference type="ARBA" id="ARBA00022741"/>
    </source>
</evidence>
<feature type="domain" description="Aminoacyl-transfer RNA synthetases class-II family profile" evidence="17">
    <location>
        <begin position="86"/>
        <end position="363"/>
    </location>
</feature>
<evidence type="ECO:0000256" key="15">
    <source>
        <dbReference type="ARBA" id="ARBA00060211"/>
    </source>
</evidence>
<evidence type="ECO:0000256" key="2">
    <source>
        <dbReference type="ARBA" id="ARBA00008226"/>
    </source>
</evidence>
<dbReference type="InterPro" id="IPR002319">
    <property type="entry name" value="Phenylalanyl-tRNA_Synthase"/>
</dbReference>
<feature type="domain" description="FDX-ACB" evidence="18">
    <location>
        <begin position="365"/>
        <end position="457"/>
    </location>
</feature>
<evidence type="ECO:0000256" key="10">
    <source>
        <dbReference type="ARBA" id="ARBA00022990"/>
    </source>
</evidence>
<accession>A0A815LJ07</accession>
<dbReference type="GO" id="GO:0005524">
    <property type="term" value="F:ATP binding"/>
    <property type="evidence" value="ECO:0007669"/>
    <property type="project" value="UniProtKB-KW"/>
</dbReference>
<sequence>MIILKRFYFRPIFYHYRTNTTTTTTTKTKLNTFNIEYDPIKQSIIYPQELNLNNKNYSTDSWTNVNENILSRIGLNLHQQKNHPLYHLTNRLRKYFYQFYDQKKSSPKFSIIDNLSPIVTTEQNFDSICIPINHVSRTKSMNYYINQNTLLRAHTSAHQVDLIRSGLNAFLCIGDVYRRDDIDPTHYPVFHQCEGVQLFTKEELFIGNKNVLGDKDNLEIFGPNEQRDATKQEGHTLEAVKLVEASLKKTITDLFKTLLPNTSILNSRWVDTTFPFTHPSWEYEIEIDGKWYELLGCGIMEHRVLENSGLNKDHIGWAFGLGLERIAMIMYGIPDIRLFWTNDSGFLSQFVFDDSTHSIQYKPISIYPQCINDLSMWMGKTKIDPSDFYDLVRAIGGDLIEQVILIDEFYNPKNQRYSQTYRIIYRSMDRTLTKNEINMIHKDIEYHCKQQFGVEIR</sequence>
<reference evidence="19" key="1">
    <citation type="submission" date="2021-02" db="EMBL/GenBank/DDBJ databases">
        <authorList>
            <person name="Nowell W R."/>
        </authorList>
    </citation>
    <scope>NUCLEOTIDE SEQUENCE</scope>
</reference>
<dbReference type="InterPro" id="IPR005121">
    <property type="entry name" value="Fdx_antiC-bd"/>
</dbReference>
<dbReference type="PROSITE" id="PS50862">
    <property type="entry name" value="AA_TRNA_LIGASE_II"/>
    <property type="match status" value="1"/>
</dbReference>
<dbReference type="GO" id="GO:0004826">
    <property type="term" value="F:phenylalanine-tRNA ligase activity"/>
    <property type="evidence" value="ECO:0007669"/>
    <property type="project" value="UniProtKB-EC"/>
</dbReference>
<evidence type="ECO:0000259" key="17">
    <source>
        <dbReference type="PROSITE" id="PS50862"/>
    </source>
</evidence>
<evidence type="ECO:0000313" key="19">
    <source>
        <dbReference type="EMBL" id="CAF1404867.1"/>
    </source>
</evidence>
<dbReference type="AlphaFoldDB" id="A0A815LJ07"/>
<dbReference type="SUPFAM" id="SSF54991">
    <property type="entry name" value="Anticodon-binding domain of PheRS"/>
    <property type="match status" value="1"/>
</dbReference>
<proteinExistence type="inferred from homology"/>
<comment type="catalytic activity">
    <reaction evidence="14">
        <text>tRNA(Phe) + L-phenylalanine + ATP = L-phenylalanyl-tRNA(Phe) + AMP + diphosphate + H(+)</text>
        <dbReference type="Rhea" id="RHEA:19413"/>
        <dbReference type="Rhea" id="RHEA-COMP:9668"/>
        <dbReference type="Rhea" id="RHEA-COMP:9699"/>
        <dbReference type="ChEBI" id="CHEBI:15378"/>
        <dbReference type="ChEBI" id="CHEBI:30616"/>
        <dbReference type="ChEBI" id="CHEBI:33019"/>
        <dbReference type="ChEBI" id="CHEBI:58095"/>
        <dbReference type="ChEBI" id="CHEBI:78442"/>
        <dbReference type="ChEBI" id="CHEBI:78531"/>
        <dbReference type="ChEBI" id="CHEBI:456215"/>
        <dbReference type="EC" id="6.1.1.20"/>
    </reaction>
</comment>
<keyword evidence="6" id="KW-0547">Nucleotide-binding</keyword>
<keyword evidence="10" id="KW-0007">Acetylation</keyword>
<dbReference type="InterPro" id="IPR045864">
    <property type="entry name" value="aa-tRNA-synth_II/BPL/LPL"/>
</dbReference>
<keyword evidence="7" id="KW-0067">ATP-binding</keyword>
<evidence type="ECO:0000256" key="7">
    <source>
        <dbReference type="ARBA" id="ARBA00022840"/>
    </source>
</evidence>
<dbReference type="InterPro" id="IPR004530">
    <property type="entry name" value="Phe-tRNA-synth_IIc_mito"/>
</dbReference>
<evidence type="ECO:0000256" key="9">
    <source>
        <dbReference type="ARBA" id="ARBA00022946"/>
    </source>
</evidence>
<dbReference type="PANTHER" id="PTHR11538:SF41">
    <property type="entry name" value="PHENYLALANINE--TRNA LIGASE, MITOCHONDRIAL"/>
    <property type="match status" value="1"/>
</dbReference>
<dbReference type="InterPro" id="IPR036690">
    <property type="entry name" value="Fdx_antiC-bd_sf"/>
</dbReference>
<dbReference type="Pfam" id="PF01409">
    <property type="entry name" value="tRNA-synt_2d"/>
    <property type="match status" value="2"/>
</dbReference>
<comment type="subunit">
    <text evidence="3">Monomer.</text>
</comment>
<comment type="similarity">
    <text evidence="2">Belongs to the class-II aminoacyl-tRNA synthetase family.</text>
</comment>
<dbReference type="CDD" id="cd00496">
    <property type="entry name" value="PheRS_alpha_core"/>
    <property type="match status" value="1"/>
</dbReference>